<dbReference type="OrthoDB" id="3743899at2"/>
<evidence type="ECO:0000259" key="5">
    <source>
        <dbReference type="SMART" id="SM00822"/>
    </source>
</evidence>
<feature type="region of interest" description="Disordered" evidence="4">
    <location>
        <begin position="289"/>
        <end position="310"/>
    </location>
</feature>
<dbReference type="PANTHER" id="PTHR44196">
    <property type="entry name" value="DEHYDROGENASE/REDUCTASE SDR FAMILY MEMBER 7B"/>
    <property type="match status" value="1"/>
</dbReference>
<dbReference type="InterPro" id="IPR057326">
    <property type="entry name" value="KR_dom"/>
</dbReference>
<keyword evidence="2" id="KW-0560">Oxidoreductase</keyword>
<dbReference type="Proteomes" id="UP000183180">
    <property type="component" value="Unassembled WGS sequence"/>
</dbReference>
<evidence type="ECO:0000256" key="2">
    <source>
        <dbReference type="ARBA" id="ARBA00023002"/>
    </source>
</evidence>
<gene>
    <name evidence="6" type="ORF">SAMN04488548_1343965</name>
</gene>
<evidence type="ECO:0000313" key="7">
    <source>
        <dbReference type="Proteomes" id="UP000183180"/>
    </source>
</evidence>
<dbReference type="GO" id="GO:0016020">
    <property type="term" value="C:membrane"/>
    <property type="evidence" value="ECO:0007669"/>
    <property type="project" value="TreeGrafter"/>
</dbReference>
<feature type="domain" description="Ketoreductase" evidence="5">
    <location>
        <begin position="18"/>
        <end position="197"/>
    </location>
</feature>
<dbReference type="PRINTS" id="PR00080">
    <property type="entry name" value="SDRFAMILY"/>
</dbReference>
<accession>A0A1H2KY29</accession>
<evidence type="ECO:0000256" key="1">
    <source>
        <dbReference type="ARBA" id="ARBA00006484"/>
    </source>
</evidence>
<dbReference type="STRING" id="158898.SAMN04488548_1343965"/>
<reference evidence="6 7" key="1">
    <citation type="submission" date="2016-10" db="EMBL/GenBank/DDBJ databases">
        <authorList>
            <person name="de Groot N.N."/>
        </authorList>
    </citation>
    <scope>NUCLEOTIDE SEQUENCE [LARGE SCALE GENOMIC DNA]</scope>
    <source>
        <strain evidence="6 7">DSM 44215</strain>
    </source>
</reference>
<dbReference type="PRINTS" id="PR00081">
    <property type="entry name" value="GDHRDH"/>
</dbReference>
<dbReference type="InterPro" id="IPR036291">
    <property type="entry name" value="NAD(P)-bd_dom_sf"/>
</dbReference>
<protein>
    <submittedName>
        <fullName evidence="6">Short-chain dehydrogenase</fullName>
    </submittedName>
</protein>
<dbReference type="InterPro" id="IPR002347">
    <property type="entry name" value="SDR_fam"/>
</dbReference>
<feature type="compositionally biased region" description="Polar residues" evidence="4">
    <location>
        <begin position="291"/>
        <end position="302"/>
    </location>
</feature>
<dbReference type="GO" id="GO:0016491">
    <property type="term" value="F:oxidoreductase activity"/>
    <property type="evidence" value="ECO:0007669"/>
    <property type="project" value="UniProtKB-KW"/>
</dbReference>
<dbReference type="NCBIfam" id="NF004526">
    <property type="entry name" value="PRK05872.1"/>
    <property type="match status" value="1"/>
</dbReference>
<dbReference type="SMART" id="SM00822">
    <property type="entry name" value="PKS_KR"/>
    <property type="match status" value="1"/>
</dbReference>
<name>A0A1H2KY29_9ACTN</name>
<dbReference type="RefSeq" id="WP_074852466.1">
    <property type="nucleotide sequence ID" value="NZ_FNLM01000034.1"/>
</dbReference>
<dbReference type="SUPFAM" id="SSF51735">
    <property type="entry name" value="NAD(P)-binding Rossmann-fold domains"/>
    <property type="match status" value="1"/>
</dbReference>
<sequence length="310" mass="32917">MAFLPIPRSDRKVDLTGKVALITGAGNGIGKETALRLAGAGARLILVDIDRSAVDDVAATIGTRANGYVADVTDYAALDAAVRAGIERFGGIDIVVANAGVGTYGSFRNMAPETFRRGIDINVNGVFFTVRAALPSIIERRGYLLLVSSMAAFLPGPGMGPYAPGKAAVDHLATSLRAEVGRLGVAVGSAHMSWIDTPLIRDIQSDLSVFDDYLKKLGPPLDEIVGVDVCADAFVRGIARRQRRIYVPGWVAVAAWCKHLLSTRLGDRLFGPELDDFLEKTDAVVAEQHRASSGRNVTTANMPTVAETGR</sequence>
<dbReference type="PANTHER" id="PTHR44196:SF1">
    <property type="entry name" value="DEHYDROGENASE_REDUCTASE SDR FAMILY MEMBER 7B"/>
    <property type="match status" value="1"/>
</dbReference>
<evidence type="ECO:0000256" key="3">
    <source>
        <dbReference type="RuleBase" id="RU000363"/>
    </source>
</evidence>
<evidence type="ECO:0000256" key="4">
    <source>
        <dbReference type="SAM" id="MobiDB-lite"/>
    </source>
</evidence>
<dbReference type="CDD" id="cd05233">
    <property type="entry name" value="SDR_c"/>
    <property type="match status" value="1"/>
</dbReference>
<dbReference type="EMBL" id="FNLM01000034">
    <property type="protein sequence ID" value="SDU73442.1"/>
    <property type="molecule type" value="Genomic_DNA"/>
</dbReference>
<dbReference type="AlphaFoldDB" id="A0A1H2KY29"/>
<dbReference type="Gene3D" id="3.40.50.720">
    <property type="entry name" value="NAD(P)-binding Rossmann-like Domain"/>
    <property type="match status" value="1"/>
</dbReference>
<comment type="similarity">
    <text evidence="1 3">Belongs to the short-chain dehydrogenases/reductases (SDR) family.</text>
</comment>
<organism evidence="6 7">
    <name type="scientific">Gordonia westfalica</name>
    <dbReference type="NCBI Taxonomy" id="158898"/>
    <lineage>
        <taxon>Bacteria</taxon>
        <taxon>Bacillati</taxon>
        <taxon>Actinomycetota</taxon>
        <taxon>Actinomycetes</taxon>
        <taxon>Mycobacteriales</taxon>
        <taxon>Gordoniaceae</taxon>
        <taxon>Gordonia</taxon>
    </lineage>
</organism>
<dbReference type="Pfam" id="PF00106">
    <property type="entry name" value="adh_short"/>
    <property type="match status" value="1"/>
</dbReference>
<evidence type="ECO:0000313" key="6">
    <source>
        <dbReference type="EMBL" id="SDU73442.1"/>
    </source>
</evidence>
<proteinExistence type="inferred from homology"/>